<name>A0A212FNP6_DANPL</name>
<dbReference type="KEGG" id="dpl:KGM_204580"/>
<accession>A0A212FNP6</accession>
<dbReference type="eggNOG" id="ENOG502T7DQ">
    <property type="taxonomic scope" value="Eukaryota"/>
</dbReference>
<feature type="compositionally biased region" description="Basic and acidic residues" evidence="2">
    <location>
        <begin position="1"/>
        <end position="21"/>
    </location>
</feature>
<dbReference type="EMBL" id="AGBW02004770">
    <property type="protein sequence ID" value="OWR55376.1"/>
    <property type="molecule type" value="Genomic_DNA"/>
</dbReference>
<evidence type="ECO:0000313" key="3">
    <source>
        <dbReference type="EMBL" id="OWR55376.1"/>
    </source>
</evidence>
<dbReference type="Proteomes" id="UP000007151">
    <property type="component" value="Unassembled WGS sequence"/>
</dbReference>
<comment type="caution">
    <text evidence="3">The sequence shown here is derived from an EMBL/GenBank/DDBJ whole genome shotgun (WGS) entry which is preliminary data.</text>
</comment>
<sequence length="400" mass="46596">MHKKFLSKERKTNRESTKVEKQNSQNEVKKNKKQDKSEQFDFDKIKRETYKTKTKYADYKDPLMEQTIKFATDIIPLTIPPSTNDVSNPVYYTIKPSQRIKRKREHCQQNLNHYKDVTFNKQKSKSTIKIVDKDKYKCNEESFSARESVSRSSKSNTLDDINENKSLCFSLSESTERKHCNKEDNDKRNKKNDHQKITVSESFEAIAEEYMDTSDAKIKVHLMNDKEKQSLYENIRAPVVRVIKQCFTELQSNNEGNLDLQCLHTAIQSQETKLDRIMGKLDKFEEQLDLLGKILLEKSKKKIVKSSKLEELSQDIIEDNNDISSEEELAEVTFMKKRKEVPAPIITMVSEKEGGNRVDDLAKGENVPKNYEASGQTSVRPDRLNRIPARYCWTDTVQKL</sequence>
<keyword evidence="4" id="KW-1185">Reference proteome</keyword>
<keyword evidence="1" id="KW-0175">Coiled coil</keyword>
<feature type="region of interest" description="Disordered" evidence="2">
    <location>
        <begin position="357"/>
        <end position="380"/>
    </location>
</feature>
<reference evidence="3 4" key="1">
    <citation type="journal article" date="2011" name="Cell">
        <title>The monarch butterfly genome yields insights into long-distance migration.</title>
        <authorList>
            <person name="Zhan S."/>
            <person name="Merlin C."/>
            <person name="Boore J.L."/>
            <person name="Reppert S.M."/>
        </authorList>
    </citation>
    <scope>NUCLEOTIDE SEQUENCE [LARGE SCALE GENOMIC DNA]</scope>
    <source>
        <strain evidence="3">F-2</strain>
    </source>
</reference>
<dbReference type="AlphaFoldDB" id="A0A212FNP6"/>
<feature type="compositionally biased region" description="Basic and acidic residues" evidence="2">
    <location>
        <begin position="34"/>
        <end position="44"/>
    </location>
</feature>
<evidence type="ECO:0000256" key="1">
    <source>
        <dbReference type="SAM" id="Coils"/>
    </source>
</evidence>
<dbReference type="InParanoid" id="A0A212FNP6"/>
<evidence type="ECO:0000256" key="2">
    <source>
        <dbReference type="SAM" id="MobiDB-lite"/>
    </source>
</evidence>
<feature type="coiled-coil region" evidence="1">
    <location>
        <begin position="267"/>
        <end position="329"/>
    </location>
</feature>
<gene>
    <name evidence="3" type="ORF">KGM_204580</name>
</gene>
<protein>
    <submittedName>
        <fullName evidence="3">Uncharacterized protein</fullName>
    </submittedName>
</protein>
<proteinExistence type="predicted"/>
<organism evidence="3 4">
    <name type="scientific">Danaus plexippus plexippus</name>
    <dbReference type="NCBI Taxonomy" id="278856"/>
    <lineage>
        <taxon>Eukaryota</taxon>
        <taxon>Metazoa</taxon>
        <taxon>Ecdysozoa</taxon>
        <taxon>Arthropoda</taxon>
        <taxon>Hexapoda</taxon>
        <taxon>Insecta</taxon>
        <taxon>Pterygota</taxon>
        <taxon>Neoptera</taxon>
        <taxon>Endopterygota</taxon>
        <taxon>Lepidoptera</taxon>
        <taxon>Glossata</taxon>
        <taxon>Ditrysia</taxon>
        <taxon>Papilionoidea</taxon>
        <taxon>Nymphalidae</taxon>
        <taxon>Danainae</taxon>
        <taxon>Danaini</taxon>
        <taxon>Danaina</taxon>
        <taxon>Danaus</taxon>
        <taxon>Danaus</taxon>
    </lineage>
</organism>
<evidence type="ECO:0000313" key="4">
    <source>
        <dbReference type="Proteomes" id="UP000007151"/>
    </source>
</evidence>
<feature type="region of interest" description="Disordered" evidence="2">
    <location>
        <begin position="1"/>
        <end position="44"/>
    </location>
</feature>